<evidence type="ECO:0000259" key="3">
    <source>
        <dbReference type="PROSITE" id="PS51485"/>
    </source>
</evidence>
<proteinExistence type="predicted"/>
<dbReference type="InterPro" id="IPR003245">
    <property type="entry name" value="Phytocyanin_dom"/>
</dbReference>
<feature type="domain" description="Phytocyanin" evidence="3">
    <location>
        <begin position="6"/>
        <end position="108"/>
    </location>
</feature>
<reference evidence="4" key="1">
    <citation type="journal article" date="2017" name="Nature">
        <title>The genome of Chenopodium quinoa.</title>
        <authorList>
            <person name="Jarvis D.E."/>
            <person name="Ho Y.S."/>
            <person name="Lightfoot D.J."/>
            <person name="Schmoeckel S.M."/>
            <person name="Li B."/>
            <person name="Borm T.J.A."/>
            <person name="Ohyanagi H."/>
            <person name="Mineta K."/>
            <person name="Michell C.T."/>
            <person name="Saber N."/>
            <person name="Kharbatia N.M."/>
            <person name="Rupper R.R."/>
            <person name="Sharp A.R."/>
            <person name="Dally N."/>
            <person name="Boughton B.A."/>
            <person name="Woo Y.H."/>
            <person name="Gao G."/>
            <person name="Schijlen E.G.W.M."/>
            <person name="Guo X."/>
            <person name="Momin A.A."/>
            <person name="Negrao S."/>
            <person name="Al-Babili S."/>
            <person name="Gehring C."/>
            <person name="Roessner U."/>
            <person name="Jung C."/>
            <person name="Murphy K."/>
            <person name="Arold S.T."/>
            <person name="Gojobori T."/>
            <person name="van der Linden C.G."/>
            <person name="van Loo E.N."/>
            <person name="Jellen E.N."/>
            <person name="Maughan P.J."/>
            <person name="Tester M."/>
        </authorList>
    </citation>
    <scope>NUCLEOTIDE SEQUENCE [LARGE SCALE GENOMIC DNA]</scope>
    <source>
        <strain evidence="4">cv. PI 614886</strain>
    </source>
</reference>
<accession>A0A803M1N8</accession>
<evidence type="ECO:0000256" key="2">
    <source>
        <dbReference type="ARBA" id="ARBA00023180"/>
    </source>
</evidence>
<dbReference type="GO" id="GO:0005886">
    <property type="term" value="C:plasma membrane"/>
    <property type="evidence" value="ECO:0007669"/>
    <property type="project" value="TreeGrafter"/>
</dbReference>
<organism evidence="4 5">
    <name type="scientific">Chenopodium quinoa</name>
    <name type="common">Quinoa</name>
    <dbReference type="NCBI Taxonomy" id="63459"/>
    <lineage>
        <taxon>Eukaryota</taxon>
        <taxon>Viridiplantae</taxon>
        <taxon>Streptophyta</taxon>
        <taxon>Embryophyta</taxon>
        <taxon>Tracheophyta</taxon>
        <taxon>Spermatophyta</taxon>
        <taxon>Magnoliopsida</taxon>
        <taxon>eudicotyledons</taxon>
        <taxon>Gunneridae</taxon>
        <taxon>Pentapetalae</taxon>
        <taxon>Caryophyllales</taxon>
        <taxon>Chenopodiaceae</taxon>
        <taxon>Chenopodioideae</taxon>
        <taxon>Atripliceae</taxon>
        <taxon>Chenopodium</taxon>
    </lineage>
</organism>
<dbReference type="SUPFAM" id="SSF49503">
    <property type="entry name" value="Cupredoxins"/>
    <property type="match status" value="1"/>
</dbReference>
<dbReference type="FunFam" id="2.60.40.420:FF:000034">
    <property type="entry name" value="Cupredoxin superfamily protein"/>
    <property type="match status" value="1"/>
</dbReference>
<dbReference type="AlphaFoldDB" id="A0A803M1N8"/>
<sequence length="156" mass="17160">MAEAQVHHVVGDDRGWELASDIASWAAGRSFVVGDFLWFAYSSGLDEDKIVELKSKDEFESCDLSKPIKIYDNGLDKISLEEEGIRYFASTNSESCKKGLKLPVEIKSKSTAVIQSSTSSWNSVLAQEPTAPSSSTKICGPTFMIIATIIFYYMGI</sequence>
<evidence type="ECO:0000313" key="4">
    <source>
        <dbReference type="EnsemblPlants" id="AUR62021870-RA:cds"/>
    </source>
</evidence>
<keyword evidence="2" id="KW-0325">Glycoprotein</keyword>
<dbReference type="Gene3D" id="2.60.40.420">
    <property type="entry name" value="Cupredoxins - blue copper proteins"/>
    <property type="match status" value="1"/>
</dbReference>
<evidence type="ECO:0000256" key="1">
    <source>
        <dbReference type="ARBA" id="ARBA00023157"/>
    </source>
</evidence>
<keyword evidence="5" id="KW-1185">Reference proteome</keyword>
<dbReference type="InterPro" id="IPR008972">
    <property type="entry name" value="Cupredoxin"/>
</dbReference>
<name>A0A803M1N8_CHEQI</name>
<reference evidence="4" key="2">
    <citation type="submission" date="2021-03" db="UniProtKB">
        <authorList>
            <consortium name="EnsemblPlants"/>
        </authorList>
    </citation>
    <scope>IDENTIFICATION</scope>
</reference>
<dbReference type="CDD" id="cd04216">
    <property type="entry name" value="Phytocyanin"/>
    <property type="match status" value="1"/>
</dbReference>
<dbReference type="PROSITE" id="PS51485">
    <property type="entry name" value="PHYTOCYANIN"/>
    <property type="match status" value="1"/>
</dbReference>
<keyword evidence="1" id="KW-1015">Disulfide bond</keyword>
<dbReference type="PANTHER" id="PTHR33021">
    <property type="entry name" value="BLUE COPPER PROTEIN"/>
    <property type="match status" value="1"/>
</dbReference>
<evidence type="ECO:0000313" key="5">
    <source>
        <dbReference type="Proteomes" id="UP000596660"/>
    </source>
</evidence>
<dbReference type="GO" id="GO:0009055">
    <property type="term" value="F:electron transfer activity"/>
    <property type="evidence" value="ECO:0007669"/>
    <property type="project" value="InterPro"/>
</dbReference>
<dbReference type="Proteomes" id="UP000596660">
    <property type="component" value="Unplaced"/>
</dbReference>
<dbReference type="Pfam" id="PF02298">
    <property type="entry name" value="Cu_bind_like"/>
    <property type="match status" value="1"/>
</dbReference>
<dbReference type="Gramene" id="AUR62021870-RA">
    <property type="protein sequence ID" value="AUR62021870-RA:cds"/>
    <property type="gene ID" value="AUR62021870"/>
</dbReference>
<protein>
    <recommendedName>
        <fullName evidence="3">Phytocyanin domain-containing protein</fullName>
    </recommendedName>
</protein>
<dbReference type="EnsemblPlants" id="AUR62021870-RA">
    <property type="protein sequence ID" value="AUR62021870-RA:cds"/>
    <property type="gene ID" value="AUR62021870"/>
</dbReference>
<dbReference type="OMA" id="WPLMERM"/>
<dbReference type="PANTHER" id="PTHR33021:SF31">
    <property type="entry name" value="OS02G0720100 PROTEIN"/>
    <property type="match status" value="1"/>
</dbReference>
<dbReference type="InterPro" id="IPR039391">
    <property type="entry name" value="Phytocyanin-like"/>
</dbReference>